<protein>
    <submittedName>
        <fullName evidence="2">DUF2911 domain-containing protein</fullName>
    </submittedName>
</protein>
<dbReference type="Pfam" id="PF11138">
    <property type="entry name" value="DUF2911"/>
    <property type="match status" value="1"/>
</dbReference>
<sequence length="180" mass="19359">MKKLLLLSAIALVTIGVKAQDDKSKRPSPPAKVTETIASGAVITIDYSQPAVKGREIGKEIAPYGKVWRTGANEATVFEVSKDVKIGAGPGGNAEYTGKPLPAGKYGLFTIPGKDEWVIIFNKVPGQWGAYKYAEADDALRIKVKSGKAPQFTERMTFTVEKSGKVTLLWGNTAVDFTVQ</sequence>
<dbReference type="EMBL" id="STFF01000006">
    <property type="protein sequence ID" value="THU35913.1"/>
    <property type="molecule type" value="Genomic_DNA"/>
</dbReference>
<dbReference type="OrthoDB" id="9808374at2"/>
<dbReference type="AlphaFoldDB" id="A0A4S8HL65"/>
<accession>A0A4S8HL65</accession>
<name>A0A4S8HL65_9BACT</name>
<evidence type="ECO:0000313" key="3">
    <source>
        <dbReference type="Proteomes" id="UP000306918"/>
    </source>
</evidence>
<gene>
    <name evidence="2" type="ORF">FAM09_21210</name>
</gene>
<feature type="signal peptide" evidence="1">
    <location>
        <begin position="1"/>
        <end position="19"/>
    </location>
</feature>
<comment type="caution">
    <text evidence="2">The sequence shown here is derived from an EMBL/GenBank/DDBJ whole genome shotgun (WGS) entry which is preliminary data.</text>
</comment>
<evidence type="ECO:0000256" key="1">
    <source>
        <dbReference type="SAM" id="SignalP"/>
    </source>
</evidence>
<keyword evidence="3" id="KW-1185">Reference proteome</keyword>
<proteinExistence type="predicted"/>
<dbReference type="Proteomes" id="UP000306918">
    <property type="component" value="Unassembled WGS sequence"/>
</dbReference>
<organism evidence="2 3">
    <name type="scientific">Niastella caeni</name>
    <dbReference type="NCBI Taxonomy" id="2569763"/>
    <lineage>
        <taxon>Bacteria</taxon>
        <taxon>Pseudomonadati</taxon>
        <taxon>Bacteroidota</taxon>
        <taxon>Chitinophagia</taxon>
        <taxon>Chitinophagales</taxon>
        <taxon>Chitinophagaceae</taxon>
        <taxon>Niastella</taxon>
    </lineage>
</organism>
<dbReference type="RefSeq" id="WP_136579154.1">
    <property type="nucleotide sequence ID" value="NZ_STFF01000006.1"/>
</dbReference>
<dbReference type="InterPro" id="IPR021314">
    <property type="entry name" value="DUF2911"/>
</dbReference>
<keyword evidence="1" id="KW-0732">Signal</keyword>
<feature type="chain" id="PRO_5020625287" evidence="1">
    <location>
        <begin position="20"/>
        <end position="180"/>
    </location>
</feature>
<reference evidence="2 3" key="1">
    <citation type="submission" date="2019-04" db="EMBL/GenBank/DDBJ databases">
        <title>Niastella caeni sp. nov., isolated from activated sludge.</title>
        <authorList>
            <person name="Sheng M."/>
        </authorList>
    </citation>
    <scope>NUCLEOTIDE SEQUENCE [LARGE SCALE GENOMIC DNA]</scope>
    <source>
        <strain evidence="2 3">HX-2-15</strain>
    </source>
</reference>
<evidence type="ECO:0000313" key="2">
    <source>
        <dbReference type="EMBL" id="THU35913.1"/>
    </source>
</evidence>